<reference evidence="3" key="1">
    <citation type="submission" date="2022-11" db="EMBL/GenBank/DDBJ databases">
        <title>Minimal conservation of predation-associated metabolite biosynthetic gene clusters underscores biosynthetic potential of Myxococcota including descriptions for ten novel species: Archangium lansinium sp. nov., Myxococcus landrumus sp. nov., Nannocystis bai.</title>
        <authorList>
            <person name="Ahearne A."/>
            <person name="Stevens C."/>
            <person name="Phillips K."/>
        </authorList>
    </citation>
    <scope>NUCLEOTIDE SEQUENCE</scope>
    <source>
        <strain evidence="3">Na p29</strain>
    </source>
</reference>
<dbReference type="Pfam" id="PF13619">
    <property type="entry name" value="KTSC"/>
    <property type="match status" value="1"/>
</dbReference>
<evidence type="ECO:0000313" key="3">
    <source>
        <dbReference type="EMBL" id="MCY1008409.1"/>
    </source>
</evidence>
<feature type="domain" description="KTSC" evidence="2">
    <location>
        <begin position="34"/>
        <end position="92"/>
    </location>
</feature>
<keyword evidence="4" id="KW-1185">Reference proteome</keyword>
<accession>A0A9X3ES74</accession>
<dbReference type="InterPro" id="IPR025309">
    <property type="entry name" value="KTSC_dom"/>
</dbReference>
<organism evidence="3 4">
    <name type="scientific">Nannocystis pusilla</name>
    <dbReference type="NCBI Taxonomy" id="889268"/>
    <lineage>
        <taxon>Bacteria</taxon>
        <taxon>Pseudomonadati</taxon>
        <taxon>Myxococcota</taxon>
        <taxon>Polyangia</taxon>
        <taxon>Nannocystales</taxon>
        <taxon>Nannocystaceae</taxon>
        <taxon>Nannocystis</taxon>
    </lineage>
</organism>
<comment type="caution">
    <text evidence="3">The sequence shown here is derived from an EMBL/GenBank/DDBJ whole genome shotgun (WGS) entry which is preliminary data.</text>
</comment>
<proteinExistence type="predicted"/>
<dbReference type="RefSeq" id="WP_267771042.1">
    <property type="nucleotide sequence ID" value="NZ_JAPNKE010000002.1"/>
</dbReference>
<dbReference type="EMBL" id="JAPNKE010000002">
    <property type="protein sequence ID" value="MCY1008409.1"/>
    <property type="molecule type" value="Genomic_DNA"/>
</dbReference>
<dbReference type="Proteomes" id="UP001150924">
    <property type="component" value="Unassembled WGS sequence"/>
</dbReference>
<name>A0A9X3ES74_9BACT</name>
<sequence length="95" mass="10743">MTGTARPEPQGAGDTQASRARQVSRARSTKPYFSSSAIYYAEYDDATSTLRIWFTSSDGPYDYYGVPRHHYEGLCAATSKGRYFNDHIRDRYGGR</sequence>
<evidence type="ECO:0000313" key="4">
    <source>
        <dbReference type="Proteomes" id="UP001150924"/>
    </source>
</evidence>
<protein>
    <submittedName>
        <fullName evidence="3">KTSC domain-containing protein</fullName>
    </submittedName>
</protein>
<dbReference type="AlphaFoldDB" id="A0A9X3ES74"/>
<evidence type="ECO:0000259" key="2">
    <source>
        <dbReference type="Pfam" id="PF13619"/>
    </source>
</evidence>
<gene>
    <name evidence="3" type="ORF">OV079_23195</name>
</gene>
<feature type="region of interest" description="Disordered" evidence="1">
    <location>
        <begin position="1"/>
        <end position="30"/>
    </location>
</feature>
<evidence type="ECO:0000256" key="1">
    <source>
        <dbReference type="SAM" id="MobiDB-lite"/>
    </source>
</evidence>